<reference evidence="1 2" key="1">
    <citation type="submission" date="2021-03" db="EMBL/GenBank/DDBJ databases">
        <title>Complete genome sequence of Streptomyces cyanogenus S136, producer of anticancer angucycline landomycin A.</title>
        <authorList>
            <person name="Hrab P."/>
            <person name="Ruckert C."/>
            <person name="Busche T."/>
            <person name="Ostash I."/>
            <person name="Kalinowski J."/>
            <person name="Fedorenko V."/>
            <person name="Yushchuk O."/>
            <person name="Ostash B."/>
        </authorList>
    </citation>
    <scope>NUCLEOTIDE SEQUENCE [LARGE SCALE GENOMIC DNA]</scope>
    <source>
        <strain evidence="1 2">S136</strain>
    </source>
</reference>
<dbReference type="EMBL" id="CP071839">
    <property type="protein sequence ID" value="QTE01319.1"/>
    <property type="molecule type" value="Genomic_DNA"/>
</dbReference>
<accession>A0ABX7TZN1</accession>
<dbReference type="Proteomes" id="UP000663908">
    <property type="component" value="Chromosome"/>
</dbReference>
<evidence type="ECO:0000313" key="1">
    <source>
        <dbReference type="EMBL" id="QTE01319.1"/>
    </source>
</evidence>
<name>A0ABX7TZN1_STRCY</name>
<evidence type="ECO:0000313" key="2">
    <source>
        <dbReference type="Proteomes" id="UP000663908"/>
    </source>
</evidence>
<keyword evidence="2" id="KW-1185">Reference proteome</keyword>
<protein>
    <submittedName>
        <fullName evidence="1">Uncharacterized protein</fullName>
    </submittedName>
</protein>
<proteinExistence type="predicted"/>
<sequence>MLLKEMTNKLGDRLLGRLVPSTTADADQFECTWEYKCTFPYCGGASRLTRFRRQVCAESTGGPSKGPWERLGCCW</sequence>
<organism evidence="1 2">
    <name type="scientific">Streptomyces cyanogenus</name>
    <dbReference type="NCBI Taxonomy" id="80860"/>
    <lineage>
        <taxon>Bacteria</taxon>
        <taxon>Bacillati</taxon>
        <taxon>Actinomycetota</taxon>
        <taxon>Actinomycetes</taxon>
        <taxon>Kitasatosporales</taxon>
        <taxon>Streptomycetaceae</taxon>
        <taxon>Streptomyces</taxon>
    </lineage>
</organism>
<gene>
    <name evidence="1" type="ORF">S1361_28595</name>
</gene>
<dbReference type="RefSeq" id="WP_208034779.1">
    <property type="nucleotide sequence ID" value="NZ_CP071839.1"/>
</dbReference>